<dbReference type="GO" id="GO:0009507">
    <property type="term" value="C:chloroplast"/>
    <property type="evidence" value="ECO:0007669"/>
    <property type="project" value="TreeGrafter"/>
</dbReference>
<proteinExistence type="predicted"/>
<gene>
    <name evidence="2" type="ORF">Acr_00g0005550</name>
</gene>
<dbReference type="EMBL" id="BJWL01000073">
    <property type="protein sequence ID" value="GFS29149.1"/>
    <property type="molecule type" value="Genomic_DNA"/>
</dbReference>
<evidence type="ECO:0000313" key="3">
    <source>
        <dbReference type="Proteomes" id="UP000585474"/>
    </source>
</evidence>
<organism evidence="2 3">
    <name type="scientific">Actinidia rufa</name>
    <dbReference type="NCBI Taxonomy" id="165716"/>
    <lineage>
        <taxon>Eukaryota</taxon>
        <taxon>Viridiplantae</taxon>
        <taxon>Streptophyta</taxon>
        <taxon>Embryophyta</taxon>
        <taxon>Tracheophyta</taxon>
        <taxon>Spermatophyta</taxon>
        <taxon>Magnoliopsida</taxon>
        <taxon>eudicotyledons</taxon>
        <taxon>Gunneridae</taxon>
        <taxon>Pentapetalae</taxon>
        <taxon>asterids</taxon>
        <taxon>Ericales</taxon>
        <taxon>Actinidiaceae</taxon>
        <taxon>Actinidia</taxon>
    </lineage>
</organism>
<accession>A0A7J0D9H1</accession>
<dbReference type="InterPro" id="IPR018962">
    <property type="entry name" value="DUF1995"/>
</dbReference>
<evidence type="ECO:0000313" key="2">
    <source>
        <dbReference type="EMBL" id="GFS29149.1"/>
    </source>
</evidence>
<dbReference type="Pfam" id="PF09353">
    <property type="entry name" value="DUF1995"/>
    <property type="match status" value="1"/>
</dbReference>
<dbReference type="PANTHER" id="PTHR36365:SF1">
    <property type="entry name" value="OS05G0500400 PROTEIN"/>
    <property type="match status" value="1"/>
</dbReference>
<comment type="caution">
    <text evidence="2">The sequence shown here is derived from an EMBL/GenBank/DDBJ whole genome shotgun (WGS) entry which is preliminary data.</text>
</comment>
<protein>
    <recommendedName>
        <fullName evidence="1">DUF1995 domain-containing protein</fullName>
    </recommendedName>
</protein>
<sequence>MPMRRKGSPVKILILWPNSDLTKAATKAFDSLSSNFVQHFGHFIISDTLCPKPLVIFNPRWGFEEESSFGELGGFVGSFECVRDGVVSGERWEVLVEDEGKLKVVSRFKARPSITEVETVLYNVMAMNSPITKSAKFLKNLVSNVTGKK</sequence>
<keyword evidence="3" id="KW-1185">Reference proteome</keyword>
<dbReference type="PANTHER" id="PTHR36365">
    <property type="entry name" value="OS05G0500400 PROTEIN"/>
    <property type="match status" value="1"/>
</dbReference>
<dbReference type="Proteomes" id="UP000585474">
    <property type="component" value="Unassembled WGS sequence"/>
</dbReference>
<name>A0A7J0D9H1_9ERIC</name>
<dbReference type="AlphaFoldDB" id="A0A7J0D9H1"/>
<dbReference type="OrthoDB" id="515480at2759"/>
<feature type="domain" description="DUF1995" evidence="1">
    <location>
        <begin position="47"/>
        <end position="118"/>
    </location>
</feature>
<evidence type="ECO:0000259" key="1">
    <source>
        <dbReference type="Pfam" id="PF09353"/>
    </source>
</evidence>
<reference evidence="3" key="1">
    <citation type="submission" date="2019-07" db="EMBL/GenBank/DDBJ databases">
        <title>De Novo Assembly of kiwifruit Actinidia rufa.</title>
        <authorList>
            <person name="Sugita-Konishi S."/>
            <person name="Sato K."/>
            <person name="Mori E."/>
            <person name="Abe Y."/>
            <person name="Kisaki G."/>
            <person name="Hamano K."/>
            <person name="Suezawa K."/>
            <person name="Otani M."/>
            <person name="Fukuda T."/>
            <person name="Manabe T."/>
            <person name="Gomi K."/>
            <person name="Tabuchi M."/>
            <person name="Akimitsu K."/>
            <person name="Kataoka I."/>
        </authorList>
    </citation>
    <scope>NUCLEOTIDE SEQUENCE [LARGE SCALE GENOMIC DNA]</scope>
    <source>
        <strain evidence="3">cv. Fuchu</strain>
    </source>
</reference>